<keyword evidence="9" id="KW-1185">Reference proteome</keyword>
<evidence type="ECO:0000313" key="8">
    <source>
        <dbReference type="EMBL" id="AXH96729.1"/>
    </source>
</evidence>
<dbReference type="GO" id="GO:0000160">
    <property type="term" value="P:phosphorelay signal transduction system"/>
    <property type="evidence" value="ECO:0007669"/>
    <property type="project" value="InterPro"/>
</dbReference>
<evidence type="ECO:0000256" key="5">
    <source>
        <dbReference type="PROSITE-ProRule" id="PRU00169"/>
    </source>
</evidence>
<dbReference type="Gene3D" id="3.40.50.2300">
    <property type="match status" value="1"/>
</dbReference>
<dbReference type="CDD" id="cd17535">
    <property type="entry name" value="REC_NarL-like"/>
    <property type="match status" value="1"/>
</dbReference>
<feature type="domain" description="Response regulatory" evidence="7">
    <location>
        <begin position="6"/>
        <end position="123"/>
    </location>
</feature>
<accession>A0A345NNX1</accession>
<name>A0A345NNX1_9MICO</name>
<dbReference type="GO" id="GO:0006355">
    <property type="term" value="P:regulation of DNA-templated transcription"/>
    <property type="evidence" value="ECO:0007669"/>
    <property type="project" value="InterPro"/>
</dbReference>
<keyword evidence="4" id="KW-0804">Transcription</keyword>
<dbReference type="InterPro" id="IPR001789">
    <property type="entry name" value="Sig_transdc_resp-reg_receiver"/>
</dbReference>
<dbReference type="InterPro" id="IPR011006">
    <property type="entry name" value="CheY-like_superfamily"/>
</dbReference>
<dbReference type="SUPFAM" id="SSF52172">
    <property type="entry name" value="CheY-like"/>
    <property type="match status" value="1"/>
</dbReference>
<dbReference type="Pfam" id="PF00196">
    <property type="entry name" value="GerE"/>
    <property type="match status" value="1"/>
</dbReference>
<dbReference type="InterPro" id="IPR000792">
    <property type="entry name" value="Tscrpt_reg_LuxR_C"/>
</dbReference>
<dbReference type="PANTHER" id="PTHR43214">
    <property type="entry name" value="TWO-COMPONENT RESPONSE REGULATOR"/>
    <property type="match status" value="1"/>
</dbReference>
<dbReference type="PROSITE" id="PS00622">
    <property type="entry name" value="HTH_LUXR_1"/>
    <property type="match status" value="1"/>
</dbReference>
<dbReference type="CDD" id="cd06170">
    <property type="entry name" value="LuxR_C_like"/>
    <property type="match status" value="1"/>
</dbReference>
<gene>
    <name evidence="8" type="ORF">DV701_11910</name>
</gene>
<evidence type="ECO:0000256" key="3">
    <source>
        <dbReference type="ARBA" id="ARBA00023125"/>
    </source>
</evidence>
<organism evidence="8 9">
    <name type="scientific">Ornithinimicrobium avium</name>
    <dbReference type="NCBI Taxonomy" id="2283195"/>
    <lineage>
        <taxon>Bacteria</taxon>
        <taxon>Bacillati</taxon>
        <taxon>Actinomycetota</taxon>
        <taxon>Actinomycetes</taxon>
        <taxon>Micrococcales</taxon>
        <taxon>Ornithinimicrobiaceae</taxon>
        <taxon>Ornithinimicrobium</taxon>
    </lineage>
</organism>
<dbReference type="Proteomes" id="UP000253790">
    <property type="component" value="Chromosome"/>
</dbReference>
<dbReference type="GO" id="GO:0003677">
    <property type="term" value="F:DNA binding"/>
    <property type="evidence" value="ECO:0007669"/>
    <property type="project" value="UniProtKB-KW"/>
</dbReference>
<dbReference type="SMART" id="SM00448">
    <property type="entry name" value="REC"/>
    <property type="match status" value="1"/>
</dbReference>
<dbReference type="InterPro" id="IPR016032">
    <property type="entry name" value="Sig_transdc_resp-reg_C-effctor"/>
</dbReference>
<evidence type="ECO:0000256" key="2">
    <source>
        <dbReference type="ARBA" id="ARBA00023015"/>
    </source>
</evidence>
<evidence type="ECO:0000259" key="7">
    <source>
        <dbReference type="PROSITE" id="PS50110"/>
    </source>
</evidence>
<dbReference type="RefSeq" id="WP_114928524.1">
    <property type="nucleotide sequence ID" value="NZ_CP031229.1"/>
</dbReference>
<evidence type="ECO:0000313" key="9">
    <source>
        <dbReference type="Proteomes" id="UP000253790"/>
    </source>
</evidence>
<sequence>MSAATRVLIADDQALVRSGFQMILGTQSDLQVVGEAGDGRRAVASARELRPDVLLMDVRMPEMDGIAATRSLLADPSIRTRVLILTTFDGDSYVYDAVRAGASGFLLKTVSPGQLIEAVRTIAAGEAILDPVVTGRLLAEFVRAPHPPGGVGEAFTALSPRELDTARYVAQGLSNAEIAARMYLSEPTVKSHVSAILAKLGVRDRVQVVVRCYETGLVRPGHSDPT</sequence>
<dbReference type="SMART" id="SM00421">
    <property type="entry name" value="HTH_LUXR"/>
    <property type="match status" value="1"/>
</dbReference>
<dbReference type="PRINTS" id="PR00038">
    <property type="entry name" value="HTHLUXR"/>
</dbReference>
<keyword evidence="3 8" id="KW-0238">DNA-binding</keyword>
<reference evidence="8 9" key="1">
    <citation type="submission" date="2018-07" db="EMBL/GenBank/DDBJ databases">
        <title>Complete genome sequencing of Ornithinimicrobium sp. AMA3305.</title>
        <authorList>
            <person name="Bae J.-W."/>
        </authorList>
    </citation>
    <scope>NUCLEOTIDE SEQUENCE [LARGE SCALE GENOMIC DNA]</scope>
    <source>
        <strain evidence="8 9">AMA3305</strain>
    </source>
</reference>
<dbReference type="AlphaFoldDB" id="A0A345NNX1"/>
<dbReference type="PROSITE" id="PS50110">
    <property type="entry name" value="RESPONSE_REGULATORY"/>
    <property type="match status" value="1"/>
</dbReference>
<protein>
    <submittedName>
        <fullName evidence="8">DNA-binding response regulator</fullName>
    </submittedName>
</protein>
<dbReference type="EMBL" id="CP031229">
    <property type="protein sequence ID" value="AXH96729.1"/>
    <property type="molecule type" value="Genomic_DNA"/>
</dbReference>
<dbReference type="Pfam" id="PF00072">
    <property type="entry name" value="Response_reg"/>
    <property type="match status" value="1"/>
</dbReference>
<keyword evidence="1 5" id="KW-0597">Phosphoprotein</keyword>
<dbReference type="SUPFAM" id="SSF46894">
    <property type="entry name" value="C-terminal effector domain of the bipartite response regulators"/>
    <property type="match status" value="1"/>
</dbReference>
<dbReference type="PANTHER" id="PTHR43214:SF24">
    <property type="entry name" value="TRANSCRIPTIONAL REGULATORY PROTEIN NARL-RELATED"/>
    <property type="match status" value="1"/>
</dbReference>
<evidence type="ECO:0000256" key="4">
    <source>
        <dbReference type="ARBA" id="ARBA00023163"/>
    </source>
</evidence>
<dbReference type="PROSITE" id="PS50043">
    <property type="entry name" value="HTH_LUXR_2"/>
    <property type="match status" value="1"/>
</dbReference>
<dbReference type="InterPro" id="IPR039420">
    <property type="entry name" value="WalR-like"/>
</dbReference>
<proteinExistence type="predicted"/>
<dbReference type="InterPro" id="IPR058245">
    <property type="entry name" value="NreC/VraR/RcsB-like_REC"/>
</dbReference>
<keyword evidence="2" id="KW-0805">Transcription regulation</keyword>
<dbReference type="KEGG" id="orn:DV701_11910"/>
<dbReference type="OrthoDB" id="9808843at2"/>
<feature type="domain" description="HTH luxR-type" evidence="6">
    <location>
        <begin position="151"/>
        <end position="216"/>
    </location>
</feature>
<feature type="modified residue" description="4-aspartylphosphate" evidence="5">
    <location>
        <position position="57"/>
    </location>
</feature>
<evidence type="ECO:0000256" key="1">
    <source>
        <dbReference type="ARBA" id="ARBA00022553"/>
    </source>
</evidence>
<evidence type="ECO:0000259" key="6">
    <source>
        <dbReference type="PROSITE" id="PS50043"/>
    </source>
</evidence>